<evidence type="ECO:0000313" key="3">
    <source>
        <dbReference type="EMBL" id="TLM90397.1"/>
    </source>
</evidence>
<dbReference type="Gene3D" id="1.25.40.10">
    <property type="entry name" value="Tetratricopeptide repeat domain"/>
    <property type="match status" value="1"/>
</dbReference>
<dbReference type="AlphaFoldDB" id="A0A5R8WM12"/>
<reference evidence="3 4" key="1">
    <citation type="submission" date="2019-05" db="EMBL/GenBank/DDBJ databases">
        <title>Hymenobacter edaphi sp. nov., isolated from abandoned arsenic-contaminated farmland soil.</title>
        <authorList>
            <person name="Nie L."/>
        </authorList>
    </citation>
    <scope>NUCLEOTIDE SEQUENCE [LARGE SCALE GENOMIC DNA]</scope>
    <source>
        <strain evidence="3 4">1-3-3-8</strain>
    </source>
</reference>
<dbReference type="RefSeq" id="WP_138079609.1">
    <property type="nucleotide sequence ID" value="NZ_VAJM01000009.1"/>
</dbReference>
<keyword evidence="4" id="KW-1185">Reference proteome</keyword>
<evidence type="ECO:0000313" key="4">
    <source>
        <dbReference type="Proteomes" id="UP000305517"/>
    </source>
</evidence>
<dbReference type="OrthoDB" id="6701189at2"/>
<feature type="signal peptide" evidence="2">
    <location>
        <begin position="1"/>
        <end position="27"/>
    </location>
</feature>
<accession>A0A5R8WM12</accession>
<feature type="compositionally biased region" description="Low complexity" evidence="1">
    <location>
        <begin position="136"/>
        <end position="146"/>
    </location>
</feature>
<feature type="region of interest" description="Disordered" evidence="1">
    <location>
        <begin position="131"/>
        <end position="150"/>
    </location>
</feature>
<proteinExistence type="predicted"/>
<dbReference type="InterPro" id="IPR006597">
    <property type="entry name" value="Sel1-like"/>
</dbReference>
<dbReference type="SMART" id="SM00671">
    <property type="entry name" value="SEL1"/>
    <property type="match status" value="2"/>
</dbReference>
<gene>
    <name evidence="3" type="ORF">FDY95_16880</name>
</gene>
<dbReference type="Proteomes" id="UP000305517">
    <property type="component" value="Unassembled WGS sequence"/>
</dbReference>
<feature type="chain" id="PRO_5024334428" evidence="2">
    <location>
        <begin position="28"/>
        <end position="301"/>
    </location>
</feature>
<evidence type="ECO:0000256" key="2">
    <source>
        <dbReference type="SAM" id="SignalP"/>
    </source>
</evidence>
<evidence type="ECO:0000256" key="1">
    <source>
        <dbReference type="SAM" id="MobiDB-lite"/>
    </source>
</evidence>
<dbReference type="EMBL" id="VAJM01000009">
    <property type="protein sequence ID" value="TLM90397.1"/>
    <property type="molecule type" value="Genomic_DNA"/>
</dbReference>
<comment type="caution">
    <text evidence="3">The sequence shown here is derived from an EMBL/GenBank/DDBJ whole genome shotgun (WGS) entry which is preliminary data.</text>
</comment>
<sequence>MSPAPSSSAIFGSGGLLLVLSVLTGCASSGPAAPQAAADNANNVVISSGGGGGGGKVIFKGRDNLLESSQRNSTPAPPANDQSVLIIEGSQNHLSYSADGVTAPARPAAAHGPDTTIIKANGLRQDVRLTGPNAGKKAALPKTAVPKVPPPTAAPPANVVQWQNEVVDVAHDAAQAAANYDEREVLVSALKGYVPVGEALQHYARLAQQGQVEALYQMALIYRSSAALAEQKKAVDYLEAAARKSHGSAALELAELYEQGLRGWGGTVLEPNRQKAKYYYLLGLKNGGQLSESKVQEINRW</sequence>
<protein>
    <submittedName>
        <fullName evidence="3">Sel1 repeat family protein</fullName>
    </submittedName>
</protein>
<organism evidence="3 4">
    <name type="scientific">Hymenobacter jeollabukensis</name>
    <dbReference type="NCBI Taxonomy" id="2025313"/>
    <lineage>
        <taxon>Bacteria</taxon>
        <taxon>Pseudomonadati</taxon>
        <taxon>Bacteroidota</taxon>
        <taxon>Cytophagia</taxon>
        <taxon>Cytophagales</taxon>
        <taxon>Hymenobacteraceae</taxon>
        <taxon>Hymenobacter</taxon>
    </lineage>
</organism>
<name>A0A5R8WM12_9BACT</name>
<dbReference type="InterPro" id="IPR011990">
    <property type="entry name" value="TPR-like_helical_dom_sf"/>
</dbReference>
<dbReference type="SUPFAM" id="SSF81901">
    <property type="entry name" value="HCP-like"/>
    <property type="match status" value="1"/>
</dbReference>
<keyword evidence="2" id="KW-0732">Signal</keyword>